<accession>A0ABD3LM12</accession>
<evidence type="ECO:0000256" key="1">
    <source>
        <dbReference type="SAM" id="MobiDB-lite"/>
    </source>
</evidence>
<dbReference type="EMBL" id="JBJKBG010000001">
    <property type="protein sequence ID" value="KAL3752799.1"/>
    <property type="molecule type" value="Genomic_DNA"/>
</dbReference>
<sequence>MDDGASASTGERFPWPPPSLRPSTPDRRFGSGSSSWPGTYFSRPSPTPRGKRDPRYSRRSAMPGRRRALLRRRANWLRGVRLGAGRAFSTSFRVIMLLGDQYGNPWDEIRMGKLVEDVDALVGLYKVN</sequence>
<feature type="region of interest" description="Disordered" evidence="1">
    <location>
        <begin position="1"/>
        <end position="65"/>
    </location>
</feature>
<comment type="caution">
    <text evidence="2">The sequence shown here is derived from an EMBL/GenBank/DDBJ whole genome shotgun (WGS) entry which is preliminary data.</text>
</comment>
<name>A0ABD3LM12_EUCGL</name>
<proteinExistence type="predicted"/>
<dbReference type="AlphaFoldDB" id="A0ABD3LM12"/>
<evidence type="ECO:0000313" key="3">
    <source>
        <dbReference type="Proteomes" id="UP001634007"/>
    </source>
</evidence>
<gene>
    <name evidence="2" type="ORF">ACJRO7_000232</name>
</gene>
<protein>
    <submittedName>
        <fullName evidence="2">Uncharacterized protein</fullName>
    </submittedName>
</protein>
<keyword evidence="3" id="KW-1185">Reference proteome</keyword>
<dbReference type="Proteomes" id="UP001634007">
    <property type="component" value="Unassembled WGS sequence"/>
</dbReference>
<evidence type="ECO:0000313" key="2">
    <source>
        <dbReference type="EMBL" id="KAL3752799.1"/>
    </source>
</evidence>
<organism evidence="2 3">
    <name type="scientific">Eucalyptus globulus</name>
    <name type="common">Tasmanian blue gum</name>
    <dbReference type="NCBI Taxonomy" id="34317"/>
    <lineage>
        <taxon>Eukaryota</taxon>
        <taxon>Viridiplantae</taxon>
        <taxon>Streptophyta</taxon>
        <taxon>Embryophyta</taxon>
        <taxon>Tracheophyta</taxon>
        <taxon>Spermatophyta</taxon>
        <taxon>Magnoliopsida</taxon>
        <taxon>eudicotyledons</taxon>
        <taxon>Gunneridae</taxon>
        <taxon>Pentapetalae</taxon>
        <taxon>rosids</taxon>
        <taxon>malvids</taxon>
        <taxon>Myrtales</taxon>
        <taxon>Myrtaceae</taxon>
        <taxon>Myrtoideae</taxon>
        <taxon>Eucalypteae</taxon>
        <taxon>Eucalyptus</taxon>
    </lineage>
</organism>
<reference evidence="2 3" key="1">
    <citation type="submission" date="2024-11" db="EMBL/GenBank/DDBJ databases">
        <title>Chromosome-level genome assembly of Eucalyptus globulus Labill. provides insights into its genome evolution.</title>
        <authorList>
            <person name="Li X."/>
        </authorList>
    </citation>
    <scope>NUCLEOTIDE SEQUENCE [LARGE SCALE GENOMIC DNA]</scope>
    <source>
        <strain evidence="2">CL2024</strain>
        <tissue evidence="2">Fresh tender leaves</tissue>
    </source>
</reference>